<gene>
    <name evidence="5" type="ORF">IFM89_001491</name>
</gene>
<dbReference type="SUPFAM" id="SSF54654">
    <property type="entry name" value="CI-2 family of serine protease inhibitors"/>
    <property type="match status" value="1"/>
</dbReference>
<evidence type="ECO:0008006" key="7">
    <source>
        <dbReference type="Google" id="ProtNLM"/>
    </source>
</evidence>
<dbReference type="Pfam" id="PF00280">
    <property type="entry name" value="potato_inhibit"/>
    <property type="match status" value="1"/>
</dbReference>
<dbReference type="InterPro" id="IPR000864">
    <property type="entry name" value="Prot_inh_pot1"/>
</dbReference>
<organism evidence="5 6">
    <name type="scientific">Coptis chinensis</name>
    <dbReference type="NCBI Taxonomy" id="261450"/>
    <lineage>
        <taxon>Eukaryota</taxon>
        <taxon>Viridiplantae</taxon>
        <taxon>Streptophyta</taxon>
        <taxon>Embryophyta</taxon>
        <taxon>Tracheophyta</taxon>
        <taxon>Spermatophyta</taxon>
        <taxon>Magnoliopsida</taxon>
        <taxon>Ranunculales</taxon>
        <taxon>Ranunculaceae</taxon>
        <taxon>Coptidoideae</taxon>
        <taxon>Coptis</taxon>
    </lineage>
</organism>
<protein>
    <recommendedName>
        <fullName evidence="7">Subtilisin inhibitor 1</fullName>
    </recommendedName>
</protein>
<keyword evidence="2" id="KW-0646">Protease inhibitor</keyword>
<proteinExistence type="inferred from homology"/>
<name>A0A835HEY6_9MAGN</name>
<dbReference type="AlphaFoldDB" id="A0A835HEY6"/>
<comment type="similarity">
    <text evidence="1">Belongs to the protease inhibitor I13 (potato type I serine protease inhibitor) family.</text>
</comment>
<dbReference type="PANTHER" id="PTHR33091:SF29">
    <property type="entry name" value="SUBTILISIN INHIBITOR 1"/>
    <property type="match status" value="1"/>
</dbReference>
<dbReference type="GO" id="GO:0009611">
    <property type="term" value="P:response to wounding"/>
    <property type="evidence" value="ECO:0007669"/>
    <property type="project" value="InterPro"/>
</dbReference>
<evidence type="ECO:0000256" key="1">
    <source>
        <dbReference type="ARBA" id="ARBA00008210"/>
    </source>
</evidence>
<dbReference type="PANTHER" id="PTHR33091">
    <property type="entry name" value="PROTEIN, PUTATIVE, EXPRESSED-RELATED"/>
    <property type="match status" value="1"/>
</dbReference>
<dbReference type="Gene3D" id="3.30.10.10">
    <property type="entry name" value="Trypsin Inhibitor V, subunit A"/>
    <property type="match status" value="1"/>
</dbReference>
<evidence type="ECO:0000256" key="2">
    <source>
        <dbReference type="ARBA" id="ARBA00022690"/>
    </source>
</evidence>
<feature type="chain" id="PRO_5032895351" description="Subtilisin inhibitor 1" evidence="4">
    <location>
        <begin position="24"/>
        <end position="118"/>
    </location>
</feature>
<sequence>MKVNFLLTHHIYLFTLVLLIAMAEENKQTELTEEQPTGPLEHERILIPDAVRSGPKTRWPELMGTTAEEAENKIKLDMPRANIQVVPPDHYVTMDFNTRRVRLYVDASGKVARPPQVG</sequence>
<keyword evidence="4" id="KW-0732">Signal</keyword>
<evidence type="ECO:0000256" key="4">
    <source>
        <dbReference type="SAM" id="SignalP"/>
    </source>
</evidence>
<dbReference type="OrthoDB" id="10013825at2759"/>
<accession>A0A835HEY6</accession>
<dbReference type="InterPro" id="IPR036354">
    <property type="entry name" value="Prot_inh_pot1_sf"/>
</dbReference>
<dbReference type="PRINTS" id="PR00292">
    <property type="entry name" value="POTATOINHBTR"/>
</dbReference>
<comment type="caution">
    <text evidence="5">The sequence shown here is derived from an EMBL/GenBank/DDBJ whole genome shotgun (WGS) entry which is preliminary data.</text>
</comment>
<feature type="signal peptide" evidence="4">
    <location>
        <begin position="1"/>
        <end position="23"/>
    </location>
</feature>
<dbReference type="Proteomes" id="UP000631114">
    <property type="component" value="Unassembled WGS sequence"/>
</dbReference>
<evidence type="ECO:0000313" key="5">
    <source>
        <dbReference type="EMBL" id="KAF9595618.1"/>
    </source>
</evidence>
<evidence type="ECO:0000313" key="6">
    <source>
        <dbReference type="Proteomes" id="UP000631114"/>
    </source>
</evidence>
<keyword evidence="3" id="KW-0722">Serine protease inhibitor</keyword>
<dbReference type="EMBL" id="JADFTS010000007">
    <property type="protein sequence ID" value="KAF9595618.1"/>
    <property type="molecule type" value="Genomic_DNA"/>
</dbReference>
<reference evidence="5 6" key="1">
    <citation type="submission" date="2020-10" db="EMBL/GenBank/DDBJ databases">
        <title>The Coptis chinensis genome and diversification of protoberbering-type alkaloids.</title>
        <authorList>
            <person name="Wang B."/>
            <person name="Shu S."/>
            <person name="Song C."/>
            <person name="Liu Y."/>
        </authorList>
    </citation>
    <scope>NUCLEOTIDE SEQUENCE [LARGE SCALE GENOMIC DNA]</scope>
    <source>
        <strain evidence="5">HL-2020</strain>
        <tissue evidence="5">Leaf</tissue>
    </source>
</reference>
<keyword evidence="6" id="KW-1185">Reference proteome</keyword>
<evidence type="ECO:0000256" key="3">
    <source>
        <dbReference type="ARBA" id="ARBA00022900"/>
    </source>
</evidence>
<dbReference type="GO" id="GO:0004867">
    <property type="term" value="F:serine-type endopeptidase inhibitor activity"/>
    <property type="evidence" value="ECO:0007669"/>
    <property type="project" value="UniProtKB-KW"/>
</dbReference>